<dbReference type="STRING" id="1797259.A2989_05525"/>
<evidence type="ECO:0000313" key="3">
    <source>
        <dbReference type="Proteomes" id="UP000177080"/>
    </source>
</evidence>
<accession>A0A1F4ZEY1</accession>
<dbReference type="EMBL" id="MEXN01000001">
    <property type="protein sequence ID" value="OGD04456.1"/>
    <property type="molecule type" value="Genomic_DNA"/>
</dbReference>
<feature type="signal peptide" evidence="1">
    <location>
        <begin position="1"/>
        <end position="24"/>
    </location>
</feature>
<proteinExistence type="predicted"/>
<protein>
    <submittedName>
        <fullName evidence="2">Uncharacterized protein</fullName>
    </submittedName>
</protein>
<dbReference type="AlphaFoldDB" id="A0A1F4ZEY1"/>
<name>A0A1F4ZEY1_9BACT</name>
<gene>
    <name evidence="2" type="ORF">A2989_05525</name>
</gene>
<reference evidence="2 3" key="1">
    <citation type="journal article" date="2016" name="Nat. Commun.">
        <title>Thousands of microbial genomes shed light on interconnected biogeochemical processes in an aquifer system.</title>
        <authorList>
            <person name="Anantharaman K."/>
            <person name="Brown C.T."/>
            <person name="Hug L.A."/>
            <person name="Sharon I."/>
            <person name="Castelle C.J."/>
            <person name="Probst A.J."/>
            <person name="Thomas B.C."/>
            <person name="Singh A."/>
            <person name="Wilkins M.J."/>
            <person name="Karaoz U."/>
            <person name="Brodie E.L."/>
            <person name="Williams K.H."/>
            <person name="Hubbard S.S."/>
            <person name="Banfield J.F."/>
        </authorList>
    </citation>
    <scope>NUCLEOTIDE SEQUENCE [LARGE SCALE GENOMIC DNA]</scope>
</reference>
<evidence type="ECO:0000256" key="1">
    <source>
        <dbReference type="SAM" id="SignalP"/>
    </source>
</evidence>
<organism evidence="2 3">
    <name type="scientific">Candidatus Amesbacteria bacterium RIFCSPLOWO2_01_FULL_48_25</name>
    <dbReference type="NCBI Taxonomy" id="1797259"/>
    <lineage>
        <taxon>Bacteria</taxon>
        <taxon>Candidatus Amesiibacteriota</taxon>
    </lineage>
</organism>
<comment type="caution">
    <text evidence="2">The sequence shown here is derived from an EMBL/GenBank/DDBJ whole genome shotgun (WGS) entry which is preliminary data.</text>
</comment>
<evidence type="ECO:0000313" key="2">
    <source>
        <dbReference type="EMBL" id="OGD04456.1"/>
    </source>
</evidence>
<feature type="chain" id="PRO_5009516003" evidence="1">
    <location>
        <begin position="25"/>
        <end position="91"/>
    </location>
</feature>
<keyword evidence="1" id="KW-0732">Signal</keyword>
<sequence length="91" mass="9421">MIKKFETIGATVAFLVTSALPAFAVGPDEQASCMGQEAAAISPPGSSEEFPDGMPGLVAFIDTIPVPPGEVYSTIAKLHEGSHEACDEVLE</sequence>
<dbReference type="Proteomes" id="UP000177080">
    <property type="component" value="Unassembled WGS sequence"/>
</dbReference>